<evidence type="ECO:0000256" key="6">
    <source>
        <dbReference type="ARBA" id="ARBA00022801"/>
    </source>
</evidence>
<evidence type="ECO:0000256" key="7">
    <source>
        <dbReference type="ARBA" id="ARBA00023242"/>
    </source>
</evidence>
<dbReference type="Gramene" id="Ma07_t20370.1">
    <property type="protein sequence ID" value="Ma07_p20370.1"/>
    <property type="gene ID" value="Ma07_g20370"/>
</dbReference>
<dbReference type="GO" id="GO:0005634">
    <property type="term" value="C:nucleus"/>
    <property type="evidence" value="ECO:0007669"/>
    <property type="project" value="UniProtKB-SubCell"/>
</dbReference>
<evidence type="ECO:0000313" key="11">
    <source>
        <dbReference type="EnsemblPlants" id="Ma07_p20370.1"/>
    </source>
</evidence>
<gene>
    <name evidence="10" type="ORF">GSMUA_34090.1</name>
</gene>
<protein>
    <submittedName>
        <fullName evidence="10">(wild Malaysian banana) hypothetical protein</fullName>
    </submittedName>
</protein>
<feature type="region of interest" description="Disordered" evidence="8">
    <location>
        <begin position="237"/>
        <end position="257"/>
    </location>
</feature>
<evidence type="ECO:0000256" key="1">
    <source>
        <dbReference type="ARBA" id="ARBA00001968"/>
    </source>
</evidence>
<evidence type="ECO:0000256" key="5">
    <source>
        <dbReference type="ARBA" id="ARBA00022723"/>
    </source>
</evidence>
<dbReference type="OrthoDB" id="2014913at2759"/>
<dbReference type="PANTHER" id="PTHR22930:SF287">
    <property type="entry name" value="NUCLEASE HARBI1 ISOFORM X1"/>
    <property type="match status" value="1"/>
</dbReference>
<dbReference type="InParanoid" id="A0A804JXS7"/>
<dbReference type="OMA" id="STEHIWS"/>
<feature type="domain" description="DDE Tnp4" evidence="9">
    <location>
        <begin position="266"/>
        <end position="415"/>
    </location>
</feature>
<dbReference type="PANTHER" id="PTHR22930">
    <property type="match status" value="1"/>
</dbReference>
<dbReference type="Pfam" id="PF13359">
    <property type="entry name" value="DDE_Tnp_4"/>
    <property type="match status" value="1"/>
</dbReference>
<comment type="cofactor">
    <cofactor evidence="1">
        <name>a divalent metal cation</name>
        <dbReference type="ChEBI" id="CHEBI:60240"/>
    </cofactor>
</comment>
<evidence type="ECO:0000313" key="10">
    <source>
        <dbReference type="EMBL" id="CAG1857229.1"/>
    </source>
</evidence>
<proteinExistence type="inferred from homology"/>
<accession>A0A804JXS7</accession>
<comment type="similarity">
    <text evidence="3">Belongs to the HARBI1 family.</text>
</comment>
<feature type="compositionally biased region" description="Basic residues" evidence="8">
    <location>
        <begin position="60"/>
        <end position="71"/>
    </location>
</feature>
<dbReference type="InterPro" id="IPR045249">
    <property type="entry name" value="HARBI1-like"/>
</dbReference>
<keyword evidence="6" id="KW-0378">Hydrolase</keyword>
<dbReference type="AlphaFoldDB" id="A0A804JXS7"/>
<evidence type="ECO:0000256" key="3">
    <source>
        <dbReference type="ARBA" id="ARBA00006958"/>
    </source>
</evidence>
<sequence length="477" mass="51661">MDDPSLLLMLSSLLHLHTYLDPTSSSNPPSSSAAAASSAAAPLLFFAIASVLSYASSTLRHRRSRRRRRRSSSSPSPPPPPPPPRSVASPSAGFFFLSSDRVLSLEPSARDARFRSLYGVSHPVFETLLKNLRHLDASAAFPSSLPLDRAFSVALARLSRGLSSRSLARSLSLPPALVSRCTHALTRLLSTRLYPRYVTLPANPDHLLSTLQSFKDITALPNLAAAIASSPVRLRLRQAPHPNPSHPNSAPEPGTDLLRSPSRSFPSILLQAVADHRKVFWDACVRAPGSSDPASHLRDSSLYRLLLDNNGSSGALPLRDHVISVRGQHVRPYLVGDSSYPLLPFLLTPFSSSSSAATSSAPALEAFDSALAKGRAASVEAAIGLLKGRWKILRNLNVGLDHAAQTVVACVVLHNMCQFAKEPEDEGRYMWRDPPESPQPASLVESERSLHYMGESLRQALAEDLYERQQKLGSGAR</sequence>
<keyword evidence="5" id="KW-0479">Metal-binding</keyword>
<evidence type="ECO:0000256" key="8">
    <source>
        <dbReference type="SAM" id="MobiDB-lite"/>
    </source>
</evidence>
<reference evidence="11" key="2">
    <citation type="submission" date="2021-05" db="UniProtKB">
        <authorList>
            <consortium name="EnsemblPlants"/>
        </authorList>
    </citation>
    <scope>IDENTIFICATION</scope>
    <source>
        <strain evidence="11">subsp. malaccensis</strain>
    </source>
</reference>
<dbReference type="EMBL" id="HG996473">
    <property type="protein sequence ID" value="CAG1857229.1"/>
    <property type="molecule type" value="Genomic_DNA"/>
</dbReference>
<keyword evidence="4" id="KW-0540">Nuclease</keyword>
<feature type="compositionally biased region" description="Pro residues" evidence="8">
    <location>
        <begin position="75"/>
        <end position="85"/>
    </location>
</feature>
<evidence type="ECO:0000256" key="4">
    <source>
        <dbReference type="ARBA" id="ARBA00022722"/>
    </source>
</evidence>
<dbReference type="InterPro" id="IPR027806">
    <property type="entry name" value="HARBI1_dom"/>
</dbReference>
<dbReference type="Proteomes" id="UP000012960">
    <property type="component" value="Unplaced"/>
</dbReference>
<evidence type="ECO:0000259" key="9">
    <source>
        <dbReference type="Pfam" id="PF13359"/>
    </source>
</evidence>
<feature type="region of interest" description="Disordered" evidence="8">
    <location>
        <begin position="60"/>
        <end position="86"/>
    </location>
</feature>
<evidence type="ECO:0000256" key="2">
    <source>
        <dbReference type="ARBA" id="ARBA00004123"/>
    </source>
</evidence>
<dbReference type="EnsemblPlants" id="Ma07_t20370.1">
    <property type="protein sequence ID" value="Ma07_p20370.1"/>
    <property type="gene ID" value="Ma07_g20370"/>
</dbReference>
<keyword evidence="12" id="KW-1185">Reference proteome</keyword>
<dbReference type="GO" id="GO:0046872">
    <property type="term" value="F:metal ion binding"/>
    <property type="evidence" value="ECO:0007669"/>
    <property type="project" value="UniProtKB-KW"/>
</dbReference>
<name>A0A804JXS7_MUSAM</name>
<dbReference type="GO" id="GO:0016787">
    <property type="term" value="F:hydrolase activity"/>
    <property type="evidence" value="ECO:0007669"/>
    <property type="project" value="UniProtKB-KW"/>
</dbReference>
<reference evidence="10" key="1">
    <citation type="submission" date="2021-03" db="EMBL/GenBank/DDBJ databases">
        <authorList>
            <consortium name="Genoscope - CEA"/>
            <person name="William W."/>
        </authorList>
    </citation>
    <scope>NUCLEOTIDE SEQUENCE</scope>
    <source>
        <strain evidence="10">Doubled-haploid Pahang</strain>
    </source>
</reference>
<keyword evidence="7" id="KW-0539">Nucleus</keyword>
<comment type="subcellular location">
    <subcellularLocation>
        <location evidence="2">Nucleus</location>
    </subcellularLocation>
</comment>
<organism evidence="11 12">
    <name type="scientific">Musa acuminata subsp. malaccensis</name>
    <name type="common">Wild banana</name>
    <name type="synonym">Musa malaccensis</name>
    <dbReference type="NCBI Taxonomy" id="214687"/>
    <lineage>
        <taxon>Eukaryota</taxon>
        <taxon>Viridiplantae</taxon>
        <taxon>Streptophyta</taxon>
        <taxon>Embryophyta</taxon>
        <taxon>Tracheophyta</taxon>
        <taxon>Spermatophyta</taxon>
        <taxon>Magnoliopsida</taxon>
        <taxon>Liliopsida</taxon>
        <taxon>Zingiberales</taxon>
        <taxon>Musaceae</taxon>
        <taxon>Musa</taxon>
    </lineage>
</organism>
<dbReference type="GO" id="GO:0004518">
    <property type="term" value="F:nuclease activity"/>
    <property type="evidence" value="ECO:0007669"/>
    <property type="project" value="UniProtKB-KW"/>
</dbReference>
<evidence type="ECO:0000313" key="12">
    <source>
        <dbReference type="Proteomes" id="UP000012960"/>
    </source>
</evidence>